<reference evidence="4 5" key="1">
    <citation type="submission" date="2014-04" db="EMBL/GenBank/DDBJ databases">
        <authorList>
            <consortium name="DOE Joint Genome Institute"/>
            <person name="Kuo A."/>
            <person name="Gay G."/>
            <person name="Dore J."/>
            <person name="Kohler A."/>
            <person name="Nagy L.G."/>
            <person name="Floudas D."/>
            <person name="Copeland A."/>
            <person name="Barry K.W."/>
            <person name="Cichocki N."/>
            <person name="Veneault-Fourrey C."/>
            <person name="LaButti K."/>
            <person name="Lindquist E.A."/>
            <person name="Lipzen A."/>
            <person name="Lundell T."/>
            <person name="Morin E."/>
            <person name="Murat C."/>
            <person name="Sun H."/>
            <person name="Tunlid A."/>
            <person name="Henrissat B."/>
            <person name="Grigoriev I.V."/>
            <person name="Hibbett D.S."/>
            <person name="Martin F."/>
            <person name="Nordberg H.P."/>
            <person name="Cantor M.N."/>
            <person name="Hua S.X."/>
        </authorList>
    </citation>
    <scope>NUCLEOTIDE SEQUENCE [LARGE SCALE GENOMIC DNA]</scope>
    <source>
        <strain evidence="5">h7</strain>
    </source>
</reference>
<organism evidence="4 5">
    <name type="scientific">Hebeloma cylindrosporum</name>
    <dbReference type="NCBI Taxonomy" id="76867"/>
    <lineage>
        <taxon>Eukaryota</taxon>
        <taxon>Fungi</taxon>
        <taxon>Dikarya</taxon>
        <taxon>Basidiomycota</taxon>
        <taxon>Agaricomycotina</taxon>
        <taxon>Agaricomycetes</taxon>
        <taxon>Agaricomycetidae</taxon>
        <taxon>Agaricales</taxon>
        <taxon>Agaricineae</taxon>
        <taxon>Hymenogastraceae</taxon>
        <taxon>Hebeloma</taxon>
    </lineage>
</organism>
<keyword evidence="5" id="KW-1185">Reference proteome</keyword>
<dbReference type="HOGENOM" id="CLU_004966_4_0_1"/>
<dbReference type="InterPro" id="IPR040898">
    <property type="entry name" value="CxC6"/>
</dbReference>
<feature type="domain" description="CxC6 like cysteine cluster associated with KDZ" evidence="3">
    <location>
        <begin position="327"/>
        <end position="405"/>
    </location>
</feature>
<dbReference type="AlphaFoldDB" id="A0A0C2Y3F0"/>
<dbReference type="EMBL" id="KN831817">
    <property type="protein sequence ID" value="KIM35587.1"/>
    <property type="molecule type" value="Genomic_DNA"/>
</dbReference>
<reference evidence="5" key="2">
    <citation type="submission" date="2015-01" db="EMBL/GenBank/DDBJ databases">
        <title>Evolutionary Origins and Diversification of the Mycorrhizal Mutualists.</title>
        <authorList>
            <consortium name="DOE Joint Genome Institute"/>
            <consortium name="Mycorrhizal Genomics Consortium"/>
            <person name="Kohler A."/>
            <person name="Kuo A."/>
            <person name="Nagy L.G."/>
            <person name="Floudas D."/>
            <person name="Copeland A."/>
            <person name="Barry K.W."/>
            <person name="Cichocki N."/>
            <person name="Veneault-Fourrey C."/>
            <person name="LaButti K."/>
            <person name="Lindquist E.A."/>
            <person name="Lipzen A."/>
            <person name="Lundell T."/>
            <person name="Morin E."/>
            <person name="Murat C."/>
            <person name="Riley R."/>
            <person name="Ohm R."/>
            <person name="Sun H."/>
            <person name="Tunlid A."/>
            <person name="Henrissat B."/>
            <person name="Grigoriev I.V."/>
            <person name="Hibbett D.S."/>
            <person name="Martin F."/>
        </authorList>
    </citation>
    <scope>NUCLEOTIDE SEQUENCE [LARGE SCALE GENOMIC DNA]</scope>
    <source>
        <strain evidence="5">h7</strain>
    </source>
</reference>
<evidence type="ECO:0000259" key="3">
    <source>
        <dbReference type="Pfam" id="PF18721"/>
    </source>
</evidence>
<evidence type="ECO:0000313" key="4">
    <source>
        <dbReference type="EMBL" id="KIM35587.1"/>
    </source>
</evidence>
<dbReference type="Pfam" id="PF18718">
    <property type="entry name" value="CxC5"/>
    <property type="match status" value="1"/>
</dbReference>
<dbReference type="Pfam" id="PF18721">
    <property type="entry name" value="CxC6"/>
    <property type="match status" value="1"/>
</dbReference>
<name>A0A0C2Y3F0_HEBCY</name>
<dbReference type="STRING" id="686832.A0A0C2Y3F0"/>
<proteinExistence type="predicted"/>
<dbReference type="Proteomes" id="UP000053424">
    <property type="component" value="Unassembled WGS sequence"/>
</dbReference>
<evidence type="ECO:0008006" key="6">
    <source>
        <dbReference type="Google" id="ProtNLM"/>
    </source>
</evidence>
<gene>
    <name evidence="4" type="ORF">M413DRAFT_20721</name>
</gene>
<evidence type="ECO:0000256" key="1">
    <source>
        <dbReference type="SAM" id="MobiDB-lite"/>
    </source>
</evidence>
<protein>
    <recommendedName>
        <fullName evidence="6">CxC5 like cysteine cluster associated with KDZ domain-containing protein</fullName>
    </recommendedName>
</protein>
<feature type="region of interest" description="Disordered" evidence="1">
    <location>
        <begin position="471"/>
        <end position="490"/>
    </location>
</feature>
<sequence>MLPAITVLDKLKAHPVLQYLTLDGLTTFTRLASHLKRDILQPQPICESNPAIAPAVLPQPIINFLGASLGISTDVVDDCWGILQDYVWEAPIMPLMSEDFRLFKCFGWPCGLTAISIYPPDDCCTNINCPNEQPLKKEFAKKTVVYTMDAGVQPAWNTSLYCAKCHTSYHNNYGVNQGQRTYYPGLPKYIQVGEHQFVETRVVSHWRALMLYGWFSASNASRLFKSTMTDDDYFQPYEWGLNNTLTTDHVWDEFVILSLLDDAVSHGHLLVIPHSGAQSDRFKAAMEERSQRIVLHGQPDAVHHVCDLCMQIFLMPDGTFHKCQAIVGDGLSMGRPCCGVFRCKEPLLNNRHRFCAEHLNLHGVCAIKGCENPVVELVTPDPKGGPSKVSKKKTCSLPIHQQIETKHQQRSTGSFLYKQRLQHAQISQPVDSFSGSRRVQEQDLQEDFESYLLNGQHIEMNTIKNPGTVGVADDTTEPGDPCPSKSAHGNRTLKAQFGRRRTHNEQTLVRPCGVIFARATMFGAEAVSNFLVMVKNAFSVPGAQKPEHIFYDTNCDARQQAEKDPWFKGIGMCVDAWHFRNKHAVTHAYCQLNCNPAMYPELMDSFSGWFFNTSIAEQTNAWLGGYHSMCREMLPAKFDFFLDEMIRLRNIETIKRLHREGRHPRNL</sequence>
<evidence type="ECO:0000259" key="2">
    <source>
        <dbReference type="Pfam" id="PF18718"/>
    </source>
</evidence>
<dbReference type="OrthoDB" id="2639189at2759"/>
<dbReference type="InterPro" id="IPR041539">
    <property type="entry name" value="CxC5"/>
</dbReference>
<evidence type="ECO:0000313" key="5">
    <source>
        <dbReference type="Proteomes" id="UP000053424"/>
    </source>
</evidence>
<accession>A0A0C2Y3F0</accession>
<feature type="domain" description="CxC5 like cysteine cluster associated with KDZ" evidence="2">
    <location>
        <begin position="113"/>
        <end position="227"/>
    </location>
</feature>